<accession>A0ABN3V526</accession>
<reference evidence="6 7" key="1">
    <citation type="journal article" date="2019" name="Int. J. Syst. Evol. Microbiol.">
        <title>The Global Catalogue of Microorganisms (GCM) 10K type strain sequencing project: providing services to taxonomists for standard genome sequencing and annotation.</title>
        <authorList>
            <consortium name="The Broad Institute Genomics Platform"/>
            <consortium name="The Broad Institute Genome Sequencing Center for Infectious Disease"/>
            <person name="Wu L."/>
            <person name="Ma J."/>
        </authorList>
    </citation>
    <scope>NUCLEOTIDE SEQUENCE [LARGE SCALE GENOMIC DNA]</scope>
    <source>
        <strain evidence="6 7">JCM 9383</strain>
    </source>
</reference>
<keyword evidence="1" id="KW-0479">Metal-binding</keyword>
<dbReference type="PANTHER" id="PTHR45331">
    <property type="entry name" value="OXIDOREDUCTASE, IRON-SULPHUR BINDING SUBUNIT-RELATED-RELATED"/>
    <property type="match status" value="1"/>
</dbReference>
<dbReference type="PROSITE" id="PS00197">
    <property type="entry name" value="2FE2S_FER_1"/>
    <property type="match status" value="1"/>
</dbReference>
<dbReference type="Proteomes" id="UP001500979">
    <property type="component" value="Unassembled WGS sequence"/>
</dbReference>
<feature type="domain" description="2Fe-2S ferredoxin-type" evidence="5">
    <location>
        <begin position="49"/>
        <end position="125"/>
    </location>
</feature>
<keyword evidence="4" id="KW-0732">Signal</keyword>
<dbReference type="InterPro" id="IPR002888">
    <property type="entry name" value="2Fe-2S-bd"/>
</dbReference>
<dbReference type="SUPFAM" id="SSF54292">
    <property type="entry name" value="2Fe-2S ferredoxin-like"/>
    <property type="match status" value="1"/>
</dbReference>
<evidence type="ECO:0000256" key="1">
    <source>
        <dbReference type="ARBA" id="ARBA00022723"/>
    </source>
</evidence>
<dbReference type="PANTHER" id="PTHR45331:SF2">
    <property type="entry name" value="OXIDOREDUCTASE WITH IRON-SULFUR SUBUNIT"/>
    <property type="match status" value="1"/>
</dbReference>
<dbReference type="InterPro" id="IPR036884">
    <property type="entry name" value="2Fe-2S-bd_dom_sf"/>
</dbReference>
<comment type="caution">
    <text evidence="6">The sequence shown here is derived from an EMBL/GenBank/DDBJ whole genome shotgun (WGS) entry which is preliminary data.</text>
</comment>
<dbReference type="Gene3D" id="3.10.20.30">
    <property type="match status" value="1"/>
</dbReference>
<evidence type="ECO:0000259" key="5">
    <source>
        <dbReference type="PROSITE" id="PS51085"/>
    </source>
</evidence>
<protein>
    <recommendedName>
        <fullName evidence="5">2Fe-2S ferredoxin-type domain-containing protein</fullName>
    </recommendedName>
</protein>
<dbReference type="PROSITE" id="PS51318">
    <property type="entry name" value="TAT"/>
    <property type="match status" value="1"/>
</dbReference>
<evidence type="ECO:0000256" key="3">
    <source>
        <dbReference type="ARBA" id="ARBA00023004"/>
    </source>
</evidence>
<evidence type="ECO:0000256" key="4">
    <source>
        <dbReference type="SAM" id="SignalP"/>
    </source>
</evidence>
<gene>
    <name evidence="6" type="ORF">GCM10010470_10240</name>
</gene>
<feature type="signal peptide" evidence="4">
    <location>
        <begin position="1"/>
        <end position="39"/>
    </location>
</feature>
<dbReference type="EMBL" id="BAAAUX010000005">
    <property type="protein sequence ID" value="GAA2778741.1"/>
    <property type="molecule type" value="Genomic_DNA"/>
</dbReference>
<dbReference type="InterPro" id="IPR001041">
    <property type="entry name" value="2Fe-2S_ferredoxin-type"/>
</dbReference>
<dbReference type="InterPro" id="IPR036010">
    <property type="entry name" value="2Fe-2S_ferredoxin-like_sf"/>
</dbReference>
<keyword evidence="2" id="KW-0560">Oxidoreductase</keyword>
<evidence type="ECO:0000313" key="7">
    <source>
        <dbReference type="Proteomes" id="UP001500979"/>
    </source>
</evidence>
<sequence length="200" mass="20611">MTPRKHTSSHLPSRRAFLAGGLSAGAGLAGASALGSASAAPPAPPPETSKITLTINGVARTTDVDTRASLLDVLRERIGLTGTKKGCNQGACGACTVLVDGRRSLSCLTIATRYEGREITTIEGLADGDQLHPVQRAFVEHDGFQCGFCTSGQIVSAVGLLAENPAVPDAEIPELMSGNLCRCAAYPNITAAIRDARGQV</sequence>
<dbReference type="Gene3D" id="1.10.150.120">
    <property type="entry name" value="[2Fe-2S]-binding domain"/>
    <property type="match status" value="1"/>
</dbReference>
<dbReference type="InterPro" id="IPR052914">
    <property type="entry name" value="Aldehyde_Oxdr_Iron-Sulfur"/>
</dbReference>
<evidence type="ECO:0000313" key="6">
    <source>
        <dbReference type="EMBL" id="GAA2778741.1"/>
    </source>
</evidence>
<keyword evidence="7" id="KW-1185">Reference proteome</keyword>
<name>A0ABN3V526_9PSEU</name>
<proteinExistence type="predicted"/>
<dbReference type="SUPFAM" id="SSF47741">
    <property type="entry name" value="CO dehydrogenase ISP C-domain like"/>
    <property type="match status" value="1"/>
</dbReference>
<organism evidence="6 7">
    <name type="scientific">Saccharopolyspora taberi</name>
    <dbReference type="NCBI Taxonomy" id="60895"/>
    <lineage>
        <taxon>Bacteria</taxon>
        <taxon>Bacillati</taxon>
        <taxon>Actinomycetota</taxon>
        <taxon>Actinomycetes</taxon>
        <taxon>Pseudonocardiales</taxon>
        <taxon>Pseudonocardiaceae</taxon>
        <taxon>Saccharopolyspora</taxon>
    </lineage>
</organism>
<dbReference type="Pfam" id="PF00111">
    <property type="entry name" value="Fer2"/>
    <property type="match status" value="1"/>
</dbReference>
<dbReference type="RefSeq" id="WP_344678219.1">
    <property type="nucleotide sequence ID" value="NZ_BAAAUX010000005.1"/>
</dbReference>
<feature type="chain" id="PRO_5046452249" description="2Fe-2S ferredoxin-type domain-containing protein" evidence="4">
    <location>
        <begin position="40"/>
        <end position="200"/>
    </location>
</feature>
<dbReference type="InterPro" id="IPR006311">
    <property type="entry name" value="TAT_signal"/>
</dbReference>
<dbReference type="Pfam" id="PF01799">
    <property type="entry name" value="Fer2_2"/>
    <property type="match status" value="1"/>
</dbReference>
<dbReference type="InterPro" id="IPR006058">
    <property type="entry name" value="2Fe2S_fd_BS"/>
</dbReference>
<evidence type="ECO:0000256" key="2">
    <source>
        <dbReference type="ARBA" id="ARBA00023002"/>
    </source>
</evidence>
<dbReference type="InterPro" id="IPR012675">
    <property type="entry name" value="Beta-grasp_dom_sf"/>
</dbReference>
<dbReference type="PROSITE" id="PS51085">
    <property type="entry name" value="2FE2S_FER_2"/>
    <property type="match status" value="1"/>
</dbReference>
<keyword evidence="3" id="KW-0408">Iron</keyword>
<dbReference type="CDD" id="cd00207">
    <property type="entry name" value="fer2"/>
    <property type="match status" value="1"/>
</dbReference>